<proteinExistence type="predicted"/>
<dbReference type="STRING" id="1691903.A9B99_09360"/>
<evidence type="ECO:0000313" key="2">
    <source>
        <dbReference type="EMBL" id="OAT76505.1"/>
    </source>
</evidence>
<organism evidence="2 3">
    <name type="scientific">Mangrovibacter phragmitis</name>
    <dbReference type="NCBI Taxonomy" id="1691903"/>
    <lineage>
        <taxon>Bacteria</taxon>
        <taxon>Pseudomonadati</taxon>
        <taxon>Pseudomonadota</taxon>
        <taxon>Gammaproteobacteria</taxon>
        <taxon>Enterobacterales</taxon>
        <taxon>Enterobacteriaceae</taxon>
        <taxon>Mangrovibacter</taxon>
    </lineage>
</organism>
<accession>A0A1B7L2R6</accession>
<dbReference type="EMBL" id="LYRP01000022">
    <property type="protein sequence ID" value="OAT76505.1"/>
    <property type="molecule type" value="Genomic_DNA"/>
</dbReference>
<dbReference type="InterPro" id="IPR007048">
    <property type="entry name" value="IraD/Gp25-like"/>
</dbReference>
<dbReference type="SUPFAM" id="SSF160719">
    <property type="entry name" value="gpW/gp25-like"/>
    <property type="match status" value="1"/>
</dbReference>
<evidence type="ECO:0000313" key="3">
    <source>
        <dbReference type="Proteomes" id="UP000078225"/>
    </source>
</evidence>
<comment type="caution">
    <text evidence="2">The sequence shown here is derived from an EMBL/GenBank/DDBJ whole genome shotgun (WGS) entry which is preliminary data.</text>
</comment>
<protein>
    <recommendedName>
        <fullName evidence="1">IraD/Gp25-like domain-containing protein</fullName>
    </recommendedName>
</protein>
<keyword evidence="3" id="KW-1185">Reference proteome</keyword>
<dbReference type="RefSeq" id="WP_064598536.1">
    <property type="nucleotide sequence ID" value="NZ_CP134782.1"/>
</dbReference>
<dbReference type="AlphaFoldDB" id="A0A1B7L2R6"/>
<reference evidence="3" key="1">
    <citation type="submission" date="2016-05" db="EMBL/GenBank/DDBJ databases">
        <authorList>
            <person name="Behera P."/>
            <person name="Vaishampayan P."/>
            <person name="Singh N."/>
            <person name="Raina V."/>
            <person name="Suar M."/>
            <person name="Pattnaik A."/>
            <person name="Rastogi G."/>
        </authorList>
    </citation>
    <scope>NUCLEOTIDE SEQUENCE [LARGE SCALE GENOMIC DNA]</scope>
    <source>
        <strain evidence="3">MP23</strain>
    </source>
</reference>
<evidence type="ECO:0000259" key="1">
    <source>
        <dbReference type="Pfam" id="PF04965"/>
    </source>
</evidence>
<dbReference type="OrthoDB" id="119583at2"/>
<dbReference type="Pfam" id="PF04965">
    <property type="entry name" value="GPW_gp25"/>
    <property type="match status" value="1"/>
</dbReference>
<feature type="domain" description="IraD/Gp25-like" evidence="1">
    <location>
        <begin position="34"/>
        <end position="120"/>
    </location>
</feature>
<name>A0A1B7L2R6_9ENTR</name>
<sequence>MITSLLVRLSDNEPHQEEDDYPWDLQSCELLVNELKMMLTSRVRMPDIDNMPEINASILNYGINETFVSDEETMNRYIVLEERVTRAMQRFEPRIAHFSVSRAADENEPELMVFTITAHYEDAPIIVVLKWNNMTGQFYIHE</sequence>
<dbReference type="Proteomes" id="UP000078225">
    <property type="component" value="Unassembled WGS sequence"/>
</dbReference>
<gene>
    <name evidence="2" type="ORF">A9B99_09360</name>
</gene>